<name>A0ABU6MF27_9BACI</name>
<proteinExistence type="predicted"/>
<evidence type="ECO:0000313" key="1">
    <source>
        <dbReference type="EMBL" id="MED1201872.1"/>
    </source>
</evidence>
<organism evidence="1 2">
    <name type="scientific">Heyndrickxia acidicola</name>
    <dbReference type="NCBI Taxonomy" id="209389"/>
    <lineage>
        <taxon>Bacteria</taxon>
        <taxon>Bacillati</taxon>
        <taxon>Bacillota</taxon>
        <taxon>Bacilli</taxon>
        <taxon>Bacillales</taxon>
        <taxon>Bacillaceae</taxon>
        <taxon>Heyndrickxia</taxon>
    </lineage>
</organism>
<dbReference type="RefSeq" id="WP_157090718.1">
    <property type="nucleotide sequence ID" value="NZ_JARMAB010000003.1"/>
</dbReference>
<gene>
    <name evidence="1" type="ORF">P4T90_02075</name>
</gene>
<accession>A0ABU6MF27</accession>
<sequence length="45" mass="5552">MTEENKEKIIEEALSLREQKEYEASNELFSKKHFHFMRTSFDTIW</sequence>
<comment type="caution">
    <text evidence="1">The sequence shown here is derived from an EMBL/GenBank/DDBJ whole genome shotgun (WGS) entry which is preliminary data.</text>
</comment>
<reference evidence="1 2" key="1">
    <citation type="submission" date="2023-03" db="EMBL/GenBank/DDBJ databases">
        <title>Bacillus Genome Sequencing.</title>
        <authorList>
            <person name="Dunlap C."/>
        </authorList>
    </citation>
    <scope>NUCLEOTIDE SEQUENCE [LARGE SCALE GENOMIC DNA]</scope>
    <source>
        <strain evidence="1 2">B-23453</strain>
    </source>
</reference>
<dbReference type="Proteomes" id="UP001341444">
    <property type="component" value="Unassembled WGS sequence"/>
</dbReference>
<evidence type="ECO:0000313" key="2">
    <source>
        <dbReference type="Proteomes" id="UP001341444"/>
    </source>
</evidence>
<dbReference type="EMBL" id="JARMAB010000003">
    <property type="protein sequence ID" value="MED1201872.1"/>
    <property type="molecule type" value="Genomic_DNA"/>
</dbReference>
<protein>
    <submittedName>
        <fullName evidence="1">Uncharacterized protein</fullName>
    </submittedName>
</protein>
<keyword evidence="2" id="KW-1185">Reference proteome</keyword>